<gene>
    <name evidence="2" type="ORF">BE04_13695</name>
    <name evidence="3" type="ORF">BE21_22295</name>
</gene>
<evidence type="ECO:0000313" key="2">
    <source>
        <dbReference type="EMBL" id="KYF59257.1"/>
    </source>
</evidence>
<sequence length="94" mass="9708">MIRELRCKSCGRRYIFVSTAATPCRACGSALEEMELERGVYELASDAAPSAASPEPKAAADKMVPEDLGYGESHGYGPAHGGPTGPGDAPAPTP</sequence>
<evidence type="ECO:0000313" key="4">
    <source>
        <dbReference type="Proteomes" id="UP000075502"/>
    </source>
</evidence>
<protein>
    <submittedName>
        <fullName evidence="2">Uncharacterized protein</fullName>
    </submittedName>
</protein>
<feature type="compositionally biased region" description="Gly residues" evidence="1">
    <location>
        <begin position="72"/>
        <end position="85"/>
    </location>
</feature>
<feature type="region of interest" description="Disordered" evidence="1">
    <location>
        <begin position="45"/>
        <end position="94"/>
    </location>
</feature>
<comment type="caution">
    <text evidence="2">The sequence shown here is derived from an EMBL/GenBank/DDBJ whole genome shotgun (WGS) entry which is preliminary data.</text>
</comment>
<dbReference type="EMBL" id="JEME01000918">
    <property type="protein sequence ID" value="KYG08681.1"/>
    <property type="molecule type" value="Genomic_DNA"/>
</dbReference>
<dbReference type="AlphaFoldDB" id="A0A150PU13"/>
<evidence type="ECO:0000313" key="3">
    <source>
        <dbReference type="EMBL" id="KYG08681.1"/>
    </source>
</evidence>
<reference evidence="4 5" key="1">
    <citation type="submission" date="2014-02" db="EMBL/GenBank/DDBJ databases">
        <title>The small core and large imbalanced accessory genome model reveals a collaborative survival strategy of Sorangium cellulosum strains in nature.</title>
        <authorList>
            <person name="Han K."/>
            <person name="Peng R."/>
            <person name="Blom J."/>
            <person name="Li Y.-Z."/>
        </authorList>
    </citation>
    <scope>NUCLEOTIDE SEQUENCE [LARGE SCALE GENOMIC DNA]</scope>
    <source>
        <strain evidence="3 4">So0007-03</strain>
        <strain evidence="2 5">So0157-18</strain>
    </source>
</reference>
<name>A0A150PU13_SORCE</name>
<organism evidence="2 5">
    <name type="scientific">Sorangium cellulosum</name>
    <name type="common">Polyangium cellulosum</name>
    <dbReference type="NCBI Taxonomy" id="56"/>
    <lineage>
        <taxon>Bacteria</taxon>
        <taxon>Pseudomonadati</taxon>
        <taxon>Myxococcota</taxon>
        <taxon>Polyangia</taxon>
        <taxon>Polyangiales</taxon>
        <taxon>Polyangiaceae</taxon>
        <taxon>Sorangium</taxon>
    </lineage>
</organism>
<dbReference type="EMBL" id="JELX01001363">
    <property type="protein sequence ID" value="KYF59257.1"/>
    <property type="molecule type" value="Genomic_DNA"/>
</dbReference>
<proteinExistence type="predicted"/>
<feature type="compositionally biased region" description="Low complexity" evidence="1">
    <location>
        <begin position="45"/>
        <end position="57"/>
    </location>
</feature>
<dbReference type="Proteomes" id="UP000075502">
    <property type="component" value="Unassembled WGS sequence"/>
</dbReference>
<dbReference type="Proteomes" id="UP000075604">
    <property type="component" value="Unassembled WGS sequence"/>
</dbReference>
<evidence type="ECO:0000256" key="1">
    <source>
        <dbReference type="SAM" id="MobiDB-lite"/>
    </source>
</evidence>
<evidence type="ECO:0000313" key="5">
    <source>
        <dbReference type="Proteomes" id="UP000075604"/>
    </source>
</evidence>
<accession>A0A150PU13</accession>